<accession>A0A9P9DRF2</accession>
<feature type="compositionally biased region" description="Polar residues" evidence="1">
    <location>
        <begin position="780"/>
        <end position="789"/>
    </location>
</feature>
<dbReference type="OrthoDB" id="2322499at2759"/>
<comment type="caution">
    <text evidence="3">The sequence shown here is derived from an EMBL/GenBank/DDBJ whole genome shotgun (WGS) entry which is preliminary data.</text>
</comment>
<dbReference type="InterPro" id="IPR057214">
    <property type="entry name" value="DUF7892"/>
</dbReference>
<feature type="domain" description="DUF7892" evidence="2">
    <location>
        <begin position="535"/>
        <end position="700"/>
    </location>
</feature>
<evidence type="ECO:0000259" key="2">
    <source>
        <dbReference type="Pfam" id="PF25422"/>
    </source>
</evidence>
<name>A0A9P9DRF2_9PLEO</name>
<evidence type="ECO:0000313" key="4">
    <source>
        <dbReference type="Proteomes" id="UP000700596"/>
    </source>
</evidence>
<feature type="region of interest" description="Disordered" evidence="1">
    <location>
        <begin position="421"/>
        <end position="457"/>
    </location>
</feature>
<sequence>MKTAENWERWEVKFQWWRDHQEPKQSAPIPSLPGPVQQQQQQPTKSPPRHAPSPIIHAPVPASKYKSVSFSVPDGFQPSRIVHCKVSAPTLTNAATVPQFFAPAPHYVHPRPPTIPPAPFTPQPGHGTLAPSARTERNLADANEAKATRKLEIERRCQQLNPPIPPSVLRHMDSFKAAIVISTPLSDHAWNILEPRLVAQFAAAQQAEQEHNFRLASLSTRAIDRRQQDASLKEVKEVLDREWEESQRPIREKLSTIADEFINQDWDHGRAVTYDNSPKFAVDLLKFVRQKFYDDVPQENEPLPNPSKQYDFDPAETNEDRRPKLVLENMKWVYDNKLKPLTEQFRKELFLCNGCEGNAKFYGFEGVIQHYGAKHTNHFSVGNVVVAWREAEWPEDTPFHPDPISMKHAFHTSGQGSNYGNYYSGYSRAETSTPHGQPHLPQASPGPYHYGGHYNGPFAPPQAPSGYSFPNGYAAPMDSYSPYQSIGTSGFGPQQNNNSYMASPALTHPTVVAASSGPQHPHGTNEPSEVDHRTSSFDKQVSTIIEMAQDIWKQTSGIKDLPNSLRIYVLLHSVISKFQFGFNHEPNLSHFIDAFSNHQIPRALKHAPGLSCKACQDELSHRSAATRSSSTEERRTYTALNLFLHFQSYAGHQTQGYGSGHPASHLDWKEDMIELPSDRFISGLIHAPGMDDDKLHMVATVFPSLFPTPLPRIGTGEHVVVSPTHSGSKDSKDVPRTGGTPGLSTEKSGPSSLASPYTDSPRPPKPSEDEYDPQRPAIAVQSSGITNVASRRRPYRPSPPSSDLRQRYYAQPQYYLTRDSLDDEYPGPQGFLEIAATARRVRESGAPFEEHPTRRSFYPEHEDVYYDFGHENPSYGSRDQRRDHGNVPQVHRHIRYVQEDDSRPGFRVIRAPQESGSATDQRGLGASSETRVSGHDPGVHLPLKPPATETDPEDGSRYTPPPPNPLASGDQLDPSGSFPVTHHVAPSTVSNGSRHEDHRPGRHVPTPDSTASTRRNGPQRRRERNHDHVPSRYYRYMSVAHEEPSSRGPSVGRSQSRRYERYEEQRRRIDQQETPQPNLERDYDPAYSRDQSVDHGLPDDLYQAPIRRAQREYVPVQDRLQPYSPHSPPRRMYASDDVRGPPPVYVDEYGHPIQEYEIIRVPRESRPVRGTYLAQPGRFYPEHENGHIEYVSYERPPPPREYVYYEERQPASSRRSAFETEGEAPYEAPPDIKVEAAAGSGGS</sequence>
<feature type="region of interest" description="Disordered" evidence="1">
    <location>
        <begin position="296"/>
        <end position="317"/>
    </location>
</feature>
<gene>
    <name evidence="3" type="ORF">B0J11DRAFT_529690</name>
</gene>
<dbReference type="EMBL" id="JAGMWT010000008">
    <property type="protein sequence ID" value="KAH7123712.1"/>
    <property type="molecule type" value="Genomic_DNA"/>
</dbReference>
<feature type="region of interest" description="Disordered" evidence="1">
    <location>
        <begin position="717"/>
        <end position="808"/>
    </location>
</feature>
<feature type="region of interest" description="Disordered" evidence="1">
    <location>
        <begin position="1119"/>
        <end position="1146"/>
    </location>
</feature>
<keyword evidence="4" id="KW-1185">Reference proteome</keyword>
<feature type="region of interest" description="Disordered" evidence="1">
    <location>
        <begin position="511"/>
        <end position="535"/>
    </location>
</feature>
<feature type="region of interest" description="Disordered" evidence="1">
    <location>
        <begin position="1207"/>
        <end position="1243"/>
    </location>
</feature>
<dbReference type="AlphaFoldDB" id="A0A9P9DRF2"/>
<dbReference type="Proteomes" id="UP000700596">
    <property type="component" value="Unassembled WGS sequence"/>
</dbReference>
<protein>
    <recommendedName>
        <fullName evidence="2">DUF7892 domain-containing protein</fullName>
    </recommendedName>
</protein>
<feature type="compositionally biased region" description="Polar residues" evidence="1">
    <location>
        <begin position="742"/>
        <end position="758"/>
    </location>
</feature>
<organism evidence="3 4">
    <name type="scientific">Dendryphion nanum</name>
    <dbReference type="NCBI Taxonomy" id="256645"/>
    <lineage>
        <taxon>Eukaryota</taxon>
        <taxon>Fungi</taxon>
        <taxon>Dikarya</taxon>
        <taxon>Ascomycota</taxon>
        <taxon>Pezizomycotina</taxon>
        <taxon>Dothideomycetes</taxon>
        <taxon>Pleosporomycetidae</taxon>
        <taxon>Pleosporales</taxon>
        <taxon>Torulaceae</taxon>
        <taxon>Dendryphion</taxon>
    </lineage>
</organism>
<evidence type="ECO:0000256" key="1">
    <source>
        <dbReference type="SAM" id="MobiDB-lite"/>
    </source>
</evidence>
<proteinExistence type="predicted"/>
<feature type="compositionally biased region" description="Low complexity" evidence="1">
    <location>
        <begin position="445"/>
        <end position="457"/>
    </location>
</feature>
<reference evidence="3" key="1">
    <citation type="journal article" date="2021" name="Nat. Commun.">
        <title>Genetic determinants of endophytism in the Arabidopsis root mycobiome.</title>
        <authorList>
            <person name="Mesny F."/>
            <person name="Miyauchi S."/>
            <person name="Thiergart T."/>
            <person name="Pickel B."/>
            <person name="Atanasova L."/>
            <person name="Karlsson M."/>
            <person name="Huettel B."/>
            <person name="Barry K.W."/>
            <person name="Haridas S."/>
            <person name="Chen C."/>
            <person name="Bauer D."/>
            <person name="Andreopoulos W."/>
            <person name="Pangilinan J."/>
            <person name="LaButti K."/>
            <person name="Riley R."/>
            <person name="Lipzen A."/>
            <person name="Clum A."/>
            <person name="Drula E."/>
            <person name="Henrissat B."/>
            <person name="Kohler A."/>
            <person name="Grigoriev I.V."/>
            <person name="Martin F.M."/>
            <person name="Hacquard S."/>
        </authorList>
    </citation>
    <scope>NUCLEOTIDE SEQUENCE</scope>
    <source>
        <strain evidence="3">MPI-CAGE-CH-0243</strain>
    </source>
</reference>
<feature type="region of interest" description="Disordered" evidence="1">
    <location>
        <begin position="19"/>
        <end position="55"/>
    </location>
</feature>
<feature type="region of interest" description="Disordered" evidence="1">
    <location>
        <begin position="910"/>
        <end position="1098"/>
    </location>
</feature>
<evidence type="ECO:0000313" key="3">
    <source>
        <dbReference type="EMBL" id="KAH7123712.1"/>
    </source>
</evidence>
<feature type="compositionally biased region" description="Basic and acidic residues" evidence="1">
    <location>
        <begin position="1057"/>
        <end position="1071"/>
    </location>
</feature>
<dbReference type="Pfam" id="PF25422">
    <property type="entry name" value="DUF7892"/>
    <property type="match status" value="1"/>
</dbReference>